<keyword evidence="3" id="KW-1185">Reference proteome</keyword>
<evidence type="ECO:0000256" key="1">
    <source>
        <dbReference type="SAM" id="MobiDB-lite"/>
    </source>
</evidence>
<evidence type="ECO:0000313" key="2">
    <source>
        <dbReference type="EMBL" id="CAI9577830.1"/>
    </source>
</evidence>
<evidence type="ECO:0000313" key="3">
    <source>
        <dbReference type="Proteomes" id="UP001162483"/>
    </source>
</evidence>
<reference evidence="2" key="1">
    <citation type="submission" date="2023-05" db="EMBL/GenBank/DDBJ databases">
        <authorList>
            <person name="Stuckert A."/>
        </authorList>
    </citation>
    <scope>NUCLEOTIDE SEQUENCE</scope>
</reference>
<protein>
    <submittedName>
        <fullName evidence="2">Uncharacterized protein</fullName>
    </submittedName>
</protein>
<organism evidence="2 3">
    <name type="scientific">Staurois parvus</name>
    <dbReference type="NCBI Taxonomy" id="386267"/>
    <lineage>
        <taxon>Eukaryota</taxon>
        <taxon>Metazoa</taxon>
        <taxon>Chordata</taxon>
        <taxon>Craniata</taxon>
        <taxon>Vertebrata</taxon>
        <taxon>Euteleostomi</taxon>
        <taxon>Amphibia</taxon>
        <taxon>Batrachia</taxon>
        <taxon>Anura</taxon>
        <taxon>Neobatrachia</taxon>
        <taxon>Ranoidea</taxon>
        <taxon>Ranidae</taxon>
        <taxon>Staurois</taxon>
    </lineage>
</organism>
<name>A0ABN9E167_9NEOB</name>
<proteinExistence type="predicted"/>
<gene>
    <name evidence="2" type="ORF">SPARVUS_LOCUS8779874</name>
</gene>
<sequence>MGPLCPCPNSKKPMKKVPGASHGAPTDPGPSGSARVSK</sequence>
<dbReference type="EMBL" id="CATNWA010014948">
    <property type="protein sequence ID" value="CAI9577830.1"/>
    <property type="molecule type" value="Genomic_DNA"/>
</dbReference>
<dbReference type="Proteomes" id="UP001162483">
    <property type="component" value="Unassembled WGS sequence"/>
</dbReference>
<comment type="caution">
    <text evidence="2">The sequence shown here is derived from an EMBL/GenBank/DDBJ whole genome shotgun (WGS) entry which is preliminary data.</text>
</comment>
<accession>A0ABN9E167</accession>
<feature type="region of interest" description="Disordered" evidence="1">
    <location>
        <begin position="1"/>
        <end position="38"/>
    </location>
</feature>